<evidence type="ECO:0008006" key="4">
    <source>
        <dbReference type="Google" id="ProtNLM"/>
    </source>
</evidence>
<name>A0A9X9ER68_9BACI</name>
<sequence>MSLKKIFSGCLVLLLVIAVSACGSNGVKGNGRTTELNLEEVKKFETGILYVRSPFESRKEKEDFNIKEIERVAKAKNMDLYIYHAKEDTSKLGLKQNSLTFAFYQDGEIKSKLDFIDLSEDNI</sequence>
<dbReference type="RefSeq" id="WP_137024295.1">
    <property type="nucleotide sequence ID" value="NZ_SZNT01000387.1"/>
</dbReference>
<protein>
    <recommendedName>
        <fullName evidence="4">Lipoprotein</fullName>
    </recommendedName>
</protein>
<dbReference type="Proteomes" id="UP000309170">
    <property type="component" value="Unassembled WGS sequence"/>
</dbReference>
<dbReference type="EMBL" id="SZNT01000387">
    <property type="protein sequence ID" value="TKH08304.1"/>
    <property type="molecule type" value="Genomic_DNA"/>
</dbReference>
<feature type="non-terminal residue" evidence="2">
    <location>
        <position position="123"/>
    </location>
</feature>
<gene>
    <name evidence="2" type="ORF">FC678_20660</name>
</gene>
<dbReference type="AlphaFoldDB" id="A0A9X9ER68"/>
<keyword evidence="1" id="KW-0732">Signal</keyword>
<comment type="caution">
    <text evidence="2">The sequence shown here is derived from an EMBL/GenBank/DDBJ whole genome shotgun (WGS) entry which is preliminary data.</text>
</comment>
<evidence type="ECO:0000256" key="1">
    <source>
        <dbReference type="SAM" id="SignalP"/>
    </source>
</evidence>
<accession>A0A9X9ER68</accession>
<proteinExistence type="predicted"/>
<reference evidence="2 3" key="1">
    <citation type="journal article" date="2019" name="Environ. Microbiol.">
        <title>An active ?-lactamase is a part of an orchestrated cell wall stress resistance network of Bacillus subtilis and related rhizosphere species.</title>
        <authorList>
            <person name="Bucher T."/>
            <person name="Keren-Paz A."/>
            <person name="Hausser J."/>
            <person name="Olender T."/>
            <person name="Cytryn E."/>
            <person name="Kolodkin-Gal I."/>
        </authorList>
    </citation>
    <scope>NUCLEOTIDE SEQUENCE [LARGE SCALE GENOMIC DNA]</scope>
    <source>
        <strain evidence="2 3">I4</strain>
    </source>
</reference>
<evidence type="ECO:0000313" key="3">
    <source>
        <dbReference type="Proteomes" id="UP000309170"/>
    </source>
</evidence>
<organism evidence="2 3">
    <name type="scientific">Peribacillus simplex</name>
    <dbReference type="NCBI Taxonomy" id="1478"/>
    <lineage>
        <taxon>Bacteria</taxon>
        <taxon>Bacillati</taxon>
        <taxon>Bacillota</taxon>
        <taxon>Bacilli</taxon>
        <taxon>Bacillales</taxon>
        <taxon>Bacillaceae</taxon>
        <taxon>Peribacillus</taxon>
    </lineage>
</organism>
<dbReference type="PROSITE" id="PS51257">
    <property type="entry name" value="PROKAR_LIPOPROTEIN"/>
    <property type="match status" value="1"/>
</dbReference>
<feature type="chain" id="PRO_5040913908" description="Lipoprotein" evidence="1">
    <location>
        <begin position="22"/>
        <end position="123"/>
    </location>
</feature>
<feature type="signal peptide" evidence="1">
    <location>
        <begin position="1"/>
        <end position="21"/>
    </location>
</feature>
<evidence type="ECO:0000313" key="2">
    <source>
        <dbReference type="EMBL" id="TKH08304.1"/>
    </source>
</evidence>